<organism evidence="3 4">
    <name type="scientific">Dryococelus australis</name>
    <dbReference type="NCBI Taxonomy" id="614101"/>
    <lineage>
        <taxon>Eukaryota</taxon>
        <taxon>Metazoa</taxon>
        <taxon>Ecdysozoa</taxon>
        <taxon>Arthropoda</taxon>
        <taxon>Hexapoda</taxon>
        <taxon>Insecta</taxon>
        <taxon>Pterygota</taxon>
        <taxon>Neoptera</taxon>
        <taxon>Polyneoptera</taxon>
        <taxon>Phasmatodea</taxon>
        <taxon>Verophasmatodea</taxon>
        <taxon>Anareolatae</taxon>
        <taxon>Phasmatidae</taxon>
        <taxon>Eurycanthinae</taxon>
        <taxon>Dryococelus</taxon>
    </lineage>
</organism>
<dbReference type="EC" id="2.7.7.49" evidence="1"/>
<proteinExistence type="predicted"/>
<dbReference type="Pfam" id="PF00665">
    <property type="entry name" value="rve"/>
    <property type="match status" value="1"/>
</dbReference>
<dbReference type="InterPro" id="IPR001584">
    <property type="entry name" value="Integrase_cat-core"/>
</dbReference>
<dbReference type="InterPro" id="IPR012337">
    <property type="entry name" value="RNaseH-like_sf"/>
</dbReference>
<dbReference type="Gene3D" id="3.30.420.10">
    <property type="entry name" value="Ribonuclease H-like superfamily/Ribonuclease H"/>
    <property type="match status" value="1"/>
</dbReference>
<dbReference type="Pfam" id="PF17921">
    <property type="entry name" value="Integrase_H2C2"/>
    <property type="match status" value="1"/>
</dbReference>
<dbReference type="Proteomes" id="UP001159363">
    <property type="component" value="Chromosome 2"/>
</dbReference>
<feature type="domain" description="Integrase catalytic" evidence="2">
    <location>
        <begin position="71"/>
        <end position="228"/>
    </location>
</feature>
<evidence type="ECO:0000313" key="3">
    <source>
        <dbReference type="EMBL" id="KAJ8893030.1"/>
    </source>
</evidence>
<gene>
    <name evidence="3" type="ORF">PR048_005611</name>
</gene>
<dbReference type="SUPFAM" id="SSF53098">
    <property type="entry name" value="Ribonuclease H-like"/>
    <property type="match status" value="1"/>
</dbReference>
<dbReference type="InterPro" id="IPR036397">
    <property type="entry name" value="RNaseH_sf"/>
</dbReference>
<comment type="caution">
    <text evidence="3">The sequence shown here is derived from an EMBL/GenBank/DDBJ whole genome shotgun (WGS) entry which is preliminary data.</text>
</comment>
<evidence type="ECO:0000259" key="2">
    <source>
        <dbReference type="PROSITE" id="PS50994"/>
    </source>
</evidence>
<sequence>MLPQNLVNKFVWECHLLLGHVGANKVSETVRRIVFWPCMQKDVTKVVTSCLACQKVKHPPEYLRGELKLILPTRPLQLLSVDLYGPLPKSKGGVHYILVAMDILTKNTKLYAIFNAATPTLVVKMKSFIEEVGRPEAVLSDNCTQFTSNVLQQGMLKLRVVPTTTSVRYPQSNPVERCMHTLGTTLRTYCNNSQQKWRDFLPLVEVVMNHTVHVSTSLTPFEALTNYRSMLLDSRSIPQLPSMRDNGVSREEMQKEVQELVRARLYSAAEEHKSKFKPSKLSRFELGSLVLLKTNPISQLWANVTRKLFNLYEGPYEVCEVHKENCYGLRDCVTKGYVGRYNVASLRRYCKHVVEAVI</sequence>
<keyword evidence="4" id="KW-1185">Reference proteome</keyword>
<name>A0ABQ9I8Q9_9NEOP</name>
<dbReference type="EMBL" id="JARBHB010000002">
    <property type="protein sequence ID" value="KAJ8893030.1"/>
    <property type="molecule type" value="Genomic_DNA"/>
</dbReference>
<dbReference type="InterPro" id="IPR041588">
    <property type="entry name" value="Integrase_H2C2"/>
</dbReference>
<protein>
    <recommendedName>
        <fullName evidence="1">RNA-directed DNA polymerase</fullName>
        <ecNumber evidence="1">2.7.7.49</ecNumber>
    </recommendedName>
</protein>
<evidence type="ECO:0000256" key="1">
    <source>
        <dbReference type="ARBA" id="ARBA00012493"/>
    </source>
</evidence>
<dbReference type="PROSITE" id="PS50994">
    <property type="entry name" value="INTEGRASE"/>
    <property type="match status" value="1"/>
</dbReference>
<reference evidence="3 4" key="1">
    <citation type="submission" date="2023-02" db="EMBL/GenBank/DDBJ databases">
        <title>LHISI_Scaffold_Assembly.</title>
        <authorList>
            <person name="Stuart O.P."/>
            <person name="Cleave R."/>
            <person name="Magrath M.J.L."/>
            <person name="Mikheyev A.S."/>
        </authorList>
    </citation>
    <scope>NUCLEOTIDE SEQUENCE [LARGE SCALE GENOMIC DNA]</scope>
    <source>
        <strain evidence="3">Daus_M_001</strain>
        <tissue evidence="3">Leg muscle</tissue>
    </source>
</reference>
<accession>A0ABQ9I8Q9</accession>
<dbReference type="PANTHER" id="PTHR37984:SF5">
    <property type="entry name" value="PROTEIN NYNRIN-LIKE"/>
    <property type="match status" value="1"/>
</dbReference>
<evidence type="ECO:0000313" key="4">
    <source>
        <dbReference type="Proteomes" id="UP001159363"/>
    </source>
</evidence>
<dbReference type="InterPro" id="IPR050951">
    <property type="entry name" value="Retrovirus_Pol_polyprotein"/>
</dbReference>
<dbReference type="Gene3D" id="1.10.340.70">
    <property type="match status" value="1"/>
</dbReference>
<dbReference type="PANTHER" id="PTHR37984">
    <property type="entry name" value="PROTEIN CBG26694"/>
    <property type="match status" value="1"/>
</dbReference>